<feature type="transmembrane region" description="Helical" evidence="5">
    <location>
        <begin position="289"/>
        <end position="308"/>
    </location>
</feature>
<evidence type="ECO:0000256" key="1">
    <source>
        <dbReference type="ARBA" id="ARBA00004141"/>
    </source>
</evidence>
<name>C1C273_CALCM</name>
<feature type="transmembrane region" description="Helical" evidence="5">
    <location>
        <begin position="232"/>
        <end position="254"/>
    </location>
</feature>
<evidence type="ECO:0000256" key="3">
    <source>
        <dbReference type="ARBA" id="ARBA00022989"/>
    </source>
</evidence>
<evidence type="ECO:0000256" key="5">
    <source>
        <dbReference type="SAM" id="Phobius"/>
    </source>
</evidence>
<dbReference type="Pfam" id="PF03151">
    <property type="entry name" value="TPT"/>
    <property type="match status" value="1"/>
</dbReference>
<feature type="transmembrane region" description="Helical" evidence="5">
    <location>
        <begin position="85"/>
        <end position="106"/>
    </location>
</feature>
<feature type="transmembrane region" description="Helical" evidence="5">
    <location>
        <begin position="45"/>
        <end position="64"/>
    </location>
</feature>
<feature type="transmembrane region" description="Helical" evidence="5">
    <location>
        <begin position="159"/>
        <end position="183"/>
    </location>
</feature>
<organism evidence="7">
    <name type="scientific">Caligus clemensi</name>
    <name type="common">Sea louse</name>
    <dbReference type="NCBI Taxonomy" id="344056"/>
    <lineage>
        <taxon>Eukaryota</taxon>
        <taxon>Metazoa</taxon>
        <taxon>Ecdysozoa</taxon>
        <taxon>Arthropoda</taxon>
        <taxon>Crustacea</taxon>
        <taxon>Multicrustacea</taxon>
        <taxon>Hexanauplia</taxon>
        <taxon>Copepoda</taxon>
        <taxon>Siphonostomatoida</taxon>
        <taxon>Caligidae</taxon>
        <taxon>Caligus</taxon>
    </lineage>
</organism>
<feature type="transmembrane region" description="Helical" evidence="5">
    <location>
        <begin position="195"/>
        <end position="217"/>
    </location>
</feature>
<feature type="transmembrane region" description="Helical" evidence="5">
    <location>
        <begin position="12"/>
        <end position="33"/>
    </location>
</feature>
<dbReference type="AlphaFoldDB" id="C1C273"/>
<feature type="transmembrane region" description="Helical" evidence="5">
    <location>
        <begin position="112"/>
        <end position="130"/>
    </location>
</feature>
<reference evidence="7" key="1">
    <citation type="submission" date="2009-03" db="EMBL/GenBank/DDBJ databases">
        <title>Caligus clemensi ESTs and full-length cDNAs.</title>
        <authorList>
            <person name="Yasuike M."/>
            <person name="von Schalburg K."/>
            <person name="Cooper G."/>
            <person name="Leong J."/>
            <person name="Jones S.R.M."/>
            <person name="Koop B.F."/>
        </authorList>
    </citation>
    <scope>NUCLEOTIDE SEQUENCE</scope>
    <source>
        <tissue evidence="7">Whole</tissue>
    </source>
</reference>
<evidence type="ECO:0000259" key="6">
    <source>
        <dbReference type="Pfam" id="PF03151"/>
    </source>
</evidence>
<evidence type="ECO:0000256" key="2">
    <source>
        <dbReference type="ARBA" id="ARBA00022692"/>
    </source>
</evidence>
<keyword evidence="4 5" id="KW-0472">Membrane</keyword>
<feature type="transmembrane region" description="Helical" evidence="5">
    <location>
        <begin position="137"/>
        <end position="153"/>
    </location>
</feature>
<dbReference type="GO" id="GO:0016020">
    <property type="term" value="C:membrane"/>
    <property type="evidence" value="ECO:0007669"/>
    <property type="project" value="UniProtKB-SubCell"/>
</dbReference>
<protein>
    <submittedName>
        <fullName evidence="7">GDP-fucose transporter 1</fullName>
    </submittedName>
</protein>
<keyword evidence="3 5" id="KW-1133">Transmembrane helix</keyword>
<accession>C1C273</accession>
<feature type="domain" description="Sugar phosphate transporter" evidence="6">
    <location>
        <begin position="11"/>
        <end position="275"/>
    </location>
</feature>
<dbReference type="InterPro" id="IPR004853">
    <property type="entry name" value="Sugar_P_trans_dom"/>
</dbReference>
<dbReference type="InterPro" id="IPR050186">
    <property type="entry name" value="TPT_transporter"/>
</dbReference>
<dbReference type="EMBL" id="BT080952">
    <property type="protein sequence ID" value="ACO15376.1"/>
    <property type="molecule type" value="mRNA"/>
</dbReference>
<dbReference type="SUPFAM" id="SSF103481">
    <property type="entry name" value="Multidrug resistance efflux transporter EmrE"/>
    <property type="match status" value="1"/>
</dbReference>
<keyword evidence="2 5" id="KW-0812">Transmembrane</keyword>
<dbReference type="PANTHER" id="PTHR11132">
    <property type="entry name" value="SOLUTE CARRIER FAMILY 35"/>
    <property type="match status" value="1"/>
</dbReference>
<evidence type="ECO:0000313" key="7">
    <source>
        <dbReference type="EMBL" id="ACO15376.1"/>
    </source>
</evidence>
<sequence length="325" mass="35795">MEDSLLTRYIRIFLVVVLYWVISISLVFINKALLSGSETIDAPLFITWFQCIVTVLGCYGILKAQRRRAGDHPSIEISLEKLEKILPLSIVFVAMIAFNNLCLRNVGVSFYYIGRSLTTVFNVAFTYFLLGEKTSTKALGCCFLILFGFLLGVNQESEIGTLSLSGTLFGILASLFVCLNSIYTKKILPEVNGNIWALQMFNNINAVILFLPLMLIFGEMDVLLSYGHFSSLSFWGMMTVGGVLGLGIGFVTGLQIKVTSPLTHNISGTAKSAAQTVIATQYTGEAKTLWWWASNGIVLGGSTLYAYVRNREMAMKKSSSVSTKI</sequence>
<evidence type="ECO:0000256" key="4">
    <source>
        <dbReference type="ARBA" id="ARBA00023136"/>
    </source>
</evidence>
<proteinExistence type="evidence at transcript level"/>
<gene>
    <name evidence="7" type="primary">FUCT1</name>
</gene>
<comment type="subcellular location">
    <subcellularLocation>
        <location evidence="1">Membrane</location>
        <topology evidence="1">Multi-pass membrane protein</topology>
    </subcellularLocation>
</comment>
<dbReference type="InterPro" id="IPR037185">
    <property type="entry name" value="EmrE-like"/>
</dbReference>